<dbReference type="Proteomes" id="UP001596037">
    <property type="component" value="Unassembled WGS sequence"/>
</dbReference>
<keyword evidence="1" id="KW-0472">Membrane</keyword>
<evidence type="ECO:0000313" key="3">
    <source>
        <dbReference type="Proteomes" id="UP001596037"/>
    </source>
</evidence>
<dbReference type="RefSeq" id="WP_376847957.1">
    <property type="nucleotide sequence ID" value="NZ_JBHSMF010000002.1"/>
</dbReference>
<sequence>MKRSQGGSVLLEALFAILLFSIGVLALVALQAVSIKNSIDAKYRSDASYLANQIVAQMWTDRSNLDRYSHYAGGPLCAFTGSASADASPWVTPVTAWVTQVTDLLPGSAANKTQIVVSNVGSTKQVKVTVCWKSPTETGSHNFAVTAQINP</sequence>
<keyword evidence="3" id="KW-1185">Reference proteome</keyword>
<keyword evidence="1" id="KW-0812">Transmembrane</keyword>
<name>A0ABW0N6M5_9BURK</name>
<evidence type="ECO:0000313" key="2">
    <source>
        <dbReference type="EMBL" id="MFC5495921.1"/>
    </source>
</evidence>
<comment type="caution">
    <text evidence="2">The sequence shown here is derived from an EMBL/GenBank/DDBJ whole genome shotgun (WGS) entry which is preliminary data.</text>
</comment>
<dbReference type="EMBL" id="JBHSMF010000002">
    <property type="protein sequence ID" value="MFC5495921.1"/>
    <property type="molecule type" value="Genomic_DNA"/>
</dbReference>
<protein>
    <recommendedName>
        <fullName evidence="4">Type IV pilus modification protein PilV</fullName>
    </recommendedName>
</protein>
<evidence type="ECO:0008006" key="4">
    <source>
        <dbReference type="Google" id="ProtNLM"/>
    </source>
</evidence>
<organism evidence="2 3">
    <name type="scientific">Caenimonas terrae</name>
    <dbReference type="NCBI Taxonomy" id="696074"/>
    <lineage>
        <taxon>Bacteria</taxon>
        <taxon>Pseudomonadati</taxon>
        <taxon>Pseudomonadota</taxon>
        <taxon>Betaproteobacteria</taxon>
        <taxon>Burkholderiales</taxon>
        <taxon>Comamonadaceae</taxon>
        <taxon>Caenimonas</taxon>
    </lineage>
</organism>
<proteinExistence type="predicted"/>
<accession>A0ABW0N6M5</accession>
<evidence type="ECO:0000256" key="1">
    <source>
        <dbReference type="SAM" id="Phobius"/>
    </source>
</evidence>
<gene>
    <name evidence="2" type="ORF">ACFPOE_00100</name>
</gene>
<keyword evidence="1" id="KW-1133">Transmembrane helix</keyword>
<feature type="transmembrane region" description="Helical" evidence="1">
    <location>
        <begin position="9"/>
        <end position="30"/>
    </location>
</feature>
<reference evidence="3" key="1">
    <citation type="journal article" date="2019" name="Int. J. Syst. Evol. Microbiol.">
        <title>The Global Catalogue of Microorganisms (GCM) 10K type strain sequencing project: providing services to taxonomists for standard genome sequencing and annotation.</title>
        <authorList>
            <consortium name="The Broad Institute Genomics Platform"/>
            <consortium name="The Broad Institute Genome Sequencing Center for Infectious Disease"/>
            <person name="Wu L."/>
            <person name="Ma J."/>
        </authorList>
    </citation>
    <scope>NUCLEOTIDE SEQUENCE [LARGE SCALE GENOMIC DNA]</scope>
    <source>
        <strain evidence="3">CCUG 57401</strain>
    </source>
</reference>